<dbReference type="KEGG" id="tpal:117645999"/>
<dbReference type="CDD" id="cd03263">
    <property type="entry name" value="ABC_subfamily_A"/>
    <property type="match status" value="2"/>
</dbReference>
<evidence type="ECO:0000256" key="1">
    <source>
        <dbReference type="ARBA" id="ARBA00004141"/>
    </source>
</evidence>
<feature type="transmembrane region" description="Helical" evidence="11">
    <location>
        <begin position="664"/>
        <end position="688"/>
    </location>
</feature>
<dbReference type="InterPro" id="IPR027417">
    <property type="entry name" value="P-loop_NTPase"/>
</dbReference>
<feature type="transmembrane region" description="Helical" evidence="11">
    <location>
        <begin position="622"/>
        <end position="643"/>
    </location>
</feature>
<dbReference type="RefSeq" id="XP_034242491.1">
    <property type="nucleotide sequence ID" value="XM_034386600.1"/>
</dbReference>
<dbReference type="InterPro" id="IPR003439">
    <property type="entry name" value="ABC_transporter-like_ATP-bd"/>
</dbReference>
<evidence type="ECO:0000256" key="10">
    <source>
        <dbReference type="SAM" id="MobiDB-lite"/>
    </source>
</evidence>
<feature type="transmembrane region" description="Helical" evidence="11">
    <location>
        <begin position="1633"/>
        <end position="1657"/>
    </location>
</feature>
<accession>A0A6P8YYY1</accession>
<evidence type="ECO:0000256" key="2">
    <source>
        <dbReference type="ARBA" id="ARBA00008869"/>
    </source>
</evidence>
<dbReference type="GO" id="GO:0016020">
    <property type="term" value="C:membrane"/>
    <property type="evidence" value="ECO:0007669"/>
    <property type="project" value="UniProtKB-SubCell"/>
</dbReference>
<evidence type="ECO:0000256" key="4">
    <source>
        <dbReference type="ARBA" id="ARBA00022692"/>
    </source>
</evidence>
<proteinExistence type="inferred from homology"/>
<comment type="subcellular location">
    <subcellularLocation>
        <location evidence="1">Membrane</location>
        <topology evidence="1">Multi-pass membrane protein</topology>
    </subcellularLocation>
</comment>
<evidence type="ECO:0000256" key="9">
    <source>
        <dbReference type="ARBA" id="ARBA00023136"/>
    </source>
</evidence>
<feature type="transmembrane region" description="Helical" evidence="11">
    <location>
        <begin position="725"/>
        <end position="743"/>
    </location>
</feature>
<protein>
    <submittedName>
        <fullName evidence="14 15">Phospholipid-transporting ATPase ABCA1-like isoform X1</fullName>
    </submittedName>
</protein>
<dbReference type="InterPro" id="IPR017871">
    <property type="entry name" value="ABC_transporter-like_CS"/>
</dbReference>
<feature type="transmembrane region" description="Helical" evidence="11">
    <location>
        <begin position="1273"/>
        <end position="1292"/>
    </location>
</feature>
<name>A0A6P8YYY1_THRPL</name>
<evidence type="ECO:0000256" key="5">
    <source>
        <dbReference type="ARBA" id="ARBA00022737"/>
    </source>
</evidence>
<dbReference type="PROSITE" id="PS50893">
    <property type="entry name" value="ABC_TRANSPORTER_2"/>
    <property type="match status" value="2"/>
</dbReference>
<evidence type="ECO:0000313" key="15">
    <source>
        <dbReference type="RefSeq" id="XP_034242492.1"/>
    </source>
</evidence>
<dbReference type="InterPro" id="IPR013525">
    <property type="entry name" value="ABC2_TM"/>
</dbReference>
<dbReference type="PROSITE" id="PS00211">
    <property type="entry name" value="ABC_TRANSPORTER_1"/>
    <property type="match status" value="1"/>
</dbReference>
<evidence type="ECO:0000256" key="8">
    <source>
        <dbReference type="ARBA" id="ARBA00022989"/>
    </source>
</evidence>
<keyword evidence="9 11" id="KW-0472">Membrane</keyword>
<dbReference type="Pfam" id="PF00005">
    <property type="entry name" value="ABC_tran"/>
    <property type="match status" value="2"/>
</dbReference>
<feature type="transmembrane region" description="Helical" evidence="11">
    <location>
        <begin position="1520"/>
        <end position="1544"/>
    </location>
</feature>
<dbReference type="GO" id="GO:0016887">
    <property type="term" value="F:ATP hydrolysis activity"/>
    <property type="evidence" value="ECO:0007669"/>
    <property type="project" value="InterPro"/>
</dbReference>
<dbReference type="Pfam" id="PF12698">
    <property type="entry name" value="ABC2_membrane_3"/>
    <property type="match status" value="2"/>
</dbReference>
<feature type="transmembrane region" description="Helical" evidence="11">
    <location>
        <begin position="1719"/>
        <end position="1737"/>
    </location>
</feature>
<dbReference type="Pfam" id="PF23321">
    <property type="entry name" value="R1_ABCA1"/>
    <property type="match status" value="1"/>
</dbReference>
<evidence type="ECO:0000256" key="11">
    <source>
        <dbReference type="SAM" id="Phobius"/>
    </source>
</evidence>
<feature type="transmembrane region" description="Helical" evidence="11">
    <location>
        <begin position="1669"/>
        <end position="1687"/>
    </location>
</feature>
<feature type="compositionally biased region" description="Polar residues" evidence="10">
    <location>
        <begin position="1369"/>
        <end position="1380"/>
    </location>
</feature>
<feature type="transmembrane region" description="Helical" evidence="11">
    <location>
        <begin position="1570"/>
        <end position="1591"/>
    </location>
</feature>
<dbReference type="Gene3D" id="3.40.50.300">
    <property type="entry name" value="P-loop containing nucleotide triphosphate hydrolases"/>
    <property type="match status" value="2"/>
</dbReference>
<dbReference type="PANTHER" id="PTHR19229:SF36">
    <property type="entry name" value="ATP-BINDING CASSETTE SUB-FAMILY A MEMBER 2"/>
    <property type="match status" value="1"/>
</dbReference>
<evidence type="ECO:0000256" key="6">
    <source>
        <dbReference type="ARBA" id="ARBA00022741"/>
    </source>
</evidence>
<feature type="transmembrane region" description="Helical" evidence="11">
    <location>
        <begin position="800"/>
        <end position="824"/>
    </location>
</feature>
<keyword evidence="4 11" id="KW-0812">Transmembrane</keyword>
<feature type="transmembrane region" description="Helical" evidence="11">
    <location>
        <begin position="700"/>
        <end position="718"/>
    </location>
</feature>
<dbReference type="FunFam" id="3.40.50.300:FF:000335">
    <property type="entry name" value="ATP binding cassette subfamily A member 5"/>
    <property type="match status" value="1"/>
</dbReference>
<dbReference type="Proteomes" id="UP000515158">
    <property type="component" value="Unplaced"/>
</dbReference>
<dbReference type="InterPro" id="IPR003593">
    <property type="entry name" value="AAA+_ATPase"/>
</dbReference>
<evidence type="ECO:0000313" key="14">
    <source>
        <dbReference type="RefSeq" id="XP_034242491.1"/>
    </source>
</evidence>
<feature type="compositionally biased region" description="Polar residues" evidence="10">
    <location>
        <begin position="450"/>
        <end position="463"/>
    </location>
</feature>
<keyword evidence="7" id="KW-0067">ATP-binding</keyword>
<feature type="transmembrane region" description="Helical" evidence="11">
    <location>
        <begin position="21"/>
        <end position="42"/>
    </location>
</feature>
<reference evidence="14 15" key="1">
    <citation type="submission" date="2025-04" db="UniProtKB">
        <authorList>
            <consortium name="RefSeq"/>
        </authorList>
    </citation>
    <scope>IDENTIFICATION</scope>
    <source>
        <tissue evidence="14 15">Total insect</tissue>
    </source>
</reference>
<evidence type="ECO:0000313" key="13">
    <source>
        <dbReference type="Proteomes" id="UP000515158"/>
    </source>
</evidence>
<dbReference type="RefSeq" id="XP_034242492.1">
    <property type="nucleotide sequence ID" value="XM_034386601.1"/>
</dbReference>
<feature type="domain" description="ABC transporter" evidence="12">
    <location>
        <begin position="881"/>
        <end position="1110"/>
    </location>
</feature>
<dbReference type="SMART" id="SM00382">
    <property type="entry name" value="AAA"/>
    <property type="match status" value="2"/>
</dbReference>
<gene>
    <name evidence="14 15" type="primary">LOC117645999</name>
</gene>
<evidence type="ECO:0000259" key="12">
    <source>
        <dbReference type="PROSITE" id="PS50893"/>
    </source>
</evidence>
<keyword evidence="6" id="KW-0547">Nucleotide-binding</keyword>
<dbReference type="GeneID" id="117645999"/>
<keyword evidence="8 11" id="KW-1133">Transmembrane helix</keyword>
<dbReference type="OrthoDB" id="6512918at2759"/>
<dbReference type="GO" id="GO:0140359">
    <property type="term" value="F:ABC-type transporter activity"/>
    <property type="evidence" value="ECO:0007669"/>
    <property type="project" value="InterPro"/>
</dbReference>
<organism evidence="14">
    <name type="scientific">Thrips palmi</name>
    <name type="common">Melon thrips</name>
    <dbReference type="NCBI Taxonomy" id="161013"/>
    <lineage>
        <taxon>Eukaryota</taxon>
        <taxon>Metazoa</taxon>
        <taxon>Ecdysozoa</taxon>
        <taxon>Arthropoda</taxon>
        <taxon>Hexapoda</taxon>
        <taxon>Insecta</taxon>
        <taxon>Pterygota</taxon>
        <taxon>Neoptera</taxon>
        <taxon>Paraneoptera</taxon>
        <taxon>Thysanoptera</taxon>
        <taxon>Terebrantia</taxon>
        <taxon>Thripoidea</taxon>
        <taxon>Thripidae</taxon>
        <taxon>Thrips</taxon>
    </lineage>
</organism>
<feature type="transmembrane region" description="Helical" evidence="11">
    <location>
        <begin position="1603"/>
        <end position="1627"/>
    </location>
</feature>
<feature type="region of interest" description="Disordered" evidence="10">
    <location>
        <begin position="1369"/>
        <end position="1391"/>
    </location>
</feature>
<dbReference type="FunFam" id="3.40.50.300:FF:000298">
    <property type="entry name" value="ATP-binding cassette sub-family A member 12"/>
    <property type="match status" value="1"/>
</dbReference>
<comment type="similarity">
    <text evidence="2">Belongs to the ABC transporter superfamily. ABCA family.</text>
</comment>
<feature type="domain" description="ABC transporter" evidence="12">
    <location>
        <begin position="1778"/>
        <end position="2010"/>
    </location>
</feature>
<evidence type="ECO:0000256" key="3">
    <source>
        <dbReference type="ARBA" id="ARBA00022448"/>
    </source>
</evidence>
<sequence length="2131" mass="237364">MGFFLQLRLLLWKNFLIRRRNKLRLCLEVLWPLFLFLILMWVRTRGLKEIRPECHYMEKAMPSAGQFAFLHSLVCNAPNVCHLNNGSIAPPFDDGTRPKLTDFTNEFGRLLLDDGKLPRLIRNYGDMGAIVSAVENNSTLDDDFSLRLRDMVLPTQYADLSPEWLGKEVDVDKLDQAMLSDDSPMVTYCSAVPAGSSPELCTETAAFIWEDVTASAYSYKRENMGSILRPSAWHRLQVAVRSMALDLDAINVDKIDHGALAIFDRLRGKRDTYKAPVEGWCDLIEYASEMQIPENDFTRALRGEQMQLKARYSSDPDEPPECQMIFNSTVTNRIPGISAVWKVIKPFIRGKILYTPDTPAVRSIMERVNATFNRLLFLPGFEEVDTDTFFNRLEGGFLVREPPKTEAGKALYAASFKHNALFLTPILLRRGGDLRRLRDTLTRRRPATPATENPSGAQPSADTTDTEDAMGGALDDAFQLLSRFVKCLNRQKVQPVAPDEAEDEAMELARTNNLWALVVFDAAGQDTLEPFVKYRLRLSSERVDSTVDIMDRRTNYRARSQPLTDMKYLTYGFSYLQDMIDSAILELHTGKAGDSNPGRILKQYPYPSYIYDQFIKAISNTFPMFMVLAWVFTAAMAVKSIVYEKEQRIKETLGVMGLSNGVHWVGWFVDTFFIMFISLTCLALILVYGKVIEKSSFGVVWLYLLSFSVATLSFSFLMSVFFSRANVAAAAAGIIYFTTYMPYPLVVRFADMIPYWGFIGVSLVSNMAFGLGANVFASFEQTGEGVHWHNLDLPANADELVTMGMCIRMLWLDALIYAVFTWYIEAVFPGQYGIPKPYYFFLQRSYWCGTSAPKDMNGHIVNGNLAANNMEPEPSNGIIGVAIDKLSKTFGDRAAVDGLSLNFYQDQITCFLGHNGAGKTTTISMLTGMYPPTSGTARIYGLDIRTDMVSIRDSMGVCPQHNVLFDSLTVEEHLYFFGRIKGLDPLLLREEMATMLRDMGLEDKRRALSSDLSGGMKRKLSVGMAFVGGSRTVFLDEPTAGVDPFSRRAIWELLIKYRHGRTVILTTHFMDEADLLGDRIAIISAGRLQCCGSSVFLKGRFGSGYYLTVEWRQDGNDVANKAARLRQMVTETVASAQVVQEVPSESVFVLRDRHDVEAITTVLEKMDKSKDGLGIESYGISDTSLEEIFLKVVEDKEPTTNGGGDLIEVQVNGVMLQYTPLPSGENGVVNVPLGADDDAGVTGFALLKQQYLALTRKRFNHVRRDPKGLFTQLVLPALFVALALTFTSFFNITSVMPELALEPQLYGPPVVAFWQFGNDSKDPSQKEVHFESMERDGVGSELVPGRRNVTTELPARVLRRLSLAKSVASSDNTCTNSPPQLQEEDGSTATQNHITLPGGELYYNATDVDAEQWIVDTYGDCKRNRYGGVTYGTTYPWTAASNLPMKGFNNKPDNLRVWYENKGHATAPAYLNAMDNVVLRSLLPEDKKNASRQYGILVSNHPLPLTPEQYKDKTINEAGIVLFHAVAVIFAMSFVPASFVIFLIEDRVAQSKHLQLVSGLRPFVYWLQSYTWDLASFAVSEVMVVFIFLAFQSAMYTSGSNLIALILIIFLYGMACIPLLYLLSWLFRVPSLAFVVLSCGNLFIGMVTTLTVLVLGMFEELDLKHIKDILEVVFLVFPQYCLGQGIMNMATNYMNAQILLKQDMIWSKSVLDWSVTGKFLVTLLIISAVLVVAVFLAEQSTHWVHRDHAVDAVSMPRESDVQLEFMRVDSGRADSDVLVLKKLSKSYRRGAAPAVDGVSLGVSAGQCFGLLGLNGAGKTSIFKMLTGDTSISGGDALVGGTSVRSQMDEVRKLVGYCPQFDALIPLLTVREHLDLYCSLRGMSASRRPAAVDRALQRLNLGFYQDKQAKSLSGGNKRKLSTAIALVGGPPLLYMDEPTTSMDPGARRFLWSCVQSVVAQGRSVVLTSHSMEECQALCGKLTIMVNGQLTCFGSPQHLKNKYGSGYSVVVRCQQHRIAEARALVLQRLPGSSVVESHLNQVKLHVPPGDRDDAKLSLVTIFRTMDEARRGGSVIDYSVSQTTLEDVFMRFAQMQKTEENTSSGSGGCLDWLKKCVNPLRTKEVKPSSSMKIE</sequence>
<dbReference type="SUPFAM" id="SSF52540">
    <property type="entry name" value="P-loop containing nucleoside triphosphate hydrolases"/>
    <property type="match status" value="2"/>
</dbReference>
<feature type="transmembrane region" description="Helical" evidence="11">
    <location>
        <begin position="755"/>
        <end position="779"/>
    </location>
</feature>
<keyword evidence="5" id="KW-0677">Repeat</keyword>
<evidence type="ECO:0000256" key="7">
    <source>
        <dbReference type="ARBA" id="ARBA00022840"/>
    </source>
</evidence>
<dbReference type="GO" id="GO:0005319">
    <property type="term" value="F:lipid transporter activity"/>
    <property type="evidence" value="ECO:0007669"/>
    <property type="project" value="TreeGrafter"/>
</dbReference>
<dbReference type="GO" id="GO:0005524">
    <property type="term" value="F:ATP binding"/>
    <property type="evidence" value="ECO:0007669"/>
    <property type="project" value="UniProtKB-KW"/>
</dbReference>
<dbReference type="InterPro" id="IPR026082">
    <property type="entry name" value="ABCA"/>
</dbReference>
<dbReference type="PANTHER" id="PTHR19229">
    <property type="entry name" value="ATP-BINDING CASSETTE TRANSPORTER SUBFAMILY A ABCA"/>
    <property type="match status" value="1"/>
</dbReference>
<keyword evidence="3" id="KW-0813">Transport</keyword>
<feature type="region of interest" description="Disordered" evidence="10">
    <location>
        <begin position="440"/>
        <end position="469"/>
    </location>
</feature>
<keyword evidence="13" id="KW-1185">Reference proteome</keyword>
<dbReference type="InterPro" id="IPR056264">
    <property type="entry name" value="R2_ABCA1-4-like"/>
</dbReference>